<organism evidence="1 2">
    <name type="scientific">Oldenlandia corymbosa var. corymbosa</name>
    <dbReference type="NCBI Taxonomy" id="529605"/>
    <lineage>
        <taxon>Eukaryota</taxon>
        <taxon>Viridiplantae</taxon>
        <taxon>Streptophyta</taxon>
        <taxon>Embryophyta</taxon>
        <taxon>Tracheophyta</taxon>
        <taxon>Spermatophyta</taxon>
        <taxon>Magnoliopsida</taxon>
        <taxon>eudicotyledons</taxon>
        <taxon>Gunneridae</taxon>
        <taxon>Pentapetalae</taxon>
        <taxon>asterids</taxon>
        <taxon>lamiids</taxon>
        <taxon>Gentianales</taxon>
        <taxon>Rubiaceae</taxon>
        <taxon>Rubioideae</taxon>
        <taxon>Spermacoceae</taxon>
        <taxon>Hedyotis-Oldenlandia complex</taxon>
        <taxon>Oldenlandia</taxon>
    </lineage>
</organism>
<name>A0AAV1DLV0_OLDCO</name>
<proteinExistence type="predicted"/>
<dbReference type="Proteomes" id="UP001161247">
    <property type="component" value="Chromosome 6"/>
</dbReference>
<accession>A0AAV1DLV0</accession>
<evidence type="ECO:0000313" key="2">
    <source>
        <dbReference type="Proteomes" id="UP001161247"/>
    </source>
</evidence>
<reference evidence="1" key="1">
    <citation type="submission" date="2023-03" db="EMBL/GenBank/DDBJ databases">
        <authorList>
            <person name="Julca I."/>
        </authorList>
    </citation>
    <scope>NUCLEOTIDE SEQUENCE</scope>
</reference>
<dbReference type="AlphaFoldDB" id="A0AAV1DLV0"/>
<gene>
    <name evidence="1" type="ORF">OLC1_LOCUS16866</name>
</gene>
<sequence>MLETPSERVRLIRTYQRVISEVRNKSTMLEDTVKEAKGINGSPDTFTLCESVKIPSETVVSRDCNKAPVVALPVLEEGRVWVHKPVSRAPPSLTAKTRVNSNQQFLEVKHKDVIPEQHGHGERPTMRQPVALAAEETQTEQQLMHLTSSSGYCRRISSKGQQSDVEGCICEGNRNLEQAAGSMVDQAQENDEELITVADDSNLQSVSWESECNILPPSWEGTEDQKRFDVMNEEFVISATESSAKVLAVKNNLAKMDDQQRSLKGMVKESSPYMTAAELARMVEKIDEINDQIKNMKVDMEQSVEGSSLVSYNKKSEISLMDLFKLLEPVANLACTKTLEEIKAKHFPDLDLKQFPIYDPTVTERVSPVFRGTIESFINEGLALSQVKVDAEESLVLQPLASEHPEVTKKVNLPAQ</sequence>
<evidence type="ECO:0000313" key="1">
    <source>
        <dbReference type="EMBL" id="CAI9108866.1"/>
    </source>
</evidence>
<protein>
    <submittedName>
        <fullName evidence="1">OLC1v1008566C1</fullName>
    </submittedName>
</protein>
<dbReference type="EMBL" id="OX459123">
    <property type="protein sequence ID" value="CAI9108866.1"/>
    <property type="molecule type" value="Genomic_DNA"/>
</dbReference>
<keyword evidence="2" id="KW-1185">Reference proteome</keyword>